<name>G3J4U3_CORMM</name>
<organism evidence="1 2">
    <name type="scientific">Cordyceps militaris (strain CM01)</name>
    <name type="common">Caterpillar fungus</name>
    <dbReference type="NCBI Taxonomy" id="983644"/>
    <lineage>
        <taxon>Eukaryota</taxon>
        <taxon>Fungi</taxon>
        <taxon>Dikarya</taxon>
        <taxon>Ascomycota</taxon>
        <taxon>Pezizomycotina</taxon>
        <taxon>Sordariomycetes</taxon>
        <taxon>Hypocreomycetidae</taxon>
        <taxon>Hypocreales</taxon>
        <taxon>Cordycipitaceae</taxon>
        <taxon>Cordyceps</taxon>
    </lineage>
</organism>
<sequence length="61" mass="6905">MGKWIHLLAPLVHVPLMRGSHSHTHWRGFGSRFRSPASVIDDRPLERAQTSYLSQARDGAI</sequence>
<dbReference type="InParanoid" id="G3J4U3"/>
<protein>
    <submittedName>
        <fullName evidence="1">Uncharacterized protein</fullName>
    </submittedName>
</protein>
<reference evidence="1 2" key="1">
    <citation type="journal article" date="2011" name="Genome Biol.">
        <title>Genome sequence of the insect pathogenic fungus Cordyceps militaris, a valued traditional Chinese medicine.</title>
        <authorList>
            <person name="Zheng P."/>
            <person name="Xia Y."/>
            <person name="Xiao G."/>
            <person name="Xiong C."/>
            <person name="Hu X."/>
            <person name="Zhang S."/>
            <person name="Zheng H."/>
            <person name="Huang Y."/>
            <person name="Zhou Y."/>
            <person name="Wang S."/>
            <person name="Zhao G.P."/>
            <person name="Liu X."/>
            <person name="St Leger R.J."/>
            <person name="Wang C."/>
        </authorList>
    </citation>
    <scope>NUCLEOTIDE SEQUENCE [LARGE SCALE GENOMIC DNA]</scope>
    <source>
        <strain evidence="1 2">CM01</strain>
    </source>
</reference>
<dbReference type="AlphaFoldDB" id="G3J4U3"/>
<dbReference type="RefSeq" id="XP_006665787.1">
    <property type="nucleotide sequence ID" value="XM_006665724.1"/>
</dbReference>
<evidence type="ECO:0000313" key="2">
    <source>
        <dbReference type="Proteomes" id="UP000001610"/>
    </source>
</evidence>
<gene>
    <name evidence="1" type="ORF">CCM_00564</name>
</gene>
<dbReference type="EMBL" id="JH126399">
    <property type="protein sequence ID" value="EGX95910.1"/>
    <property type="molecule type" value="Genomic_DNA"/>
</dbReference>
<dbReference type="Proteomes" id="UP000001610">
    <property type="component" value="Unassembled WGS sequence"/>
</dbReference>
<evidence type="ECO:0000313" key="1">
    <source>
        <dbReference type="EMBL" id="EGX95910.1"/>
    </source>
</evidence>
<dbReference type="GeneID" id="18162599"/>
<proteinExistence type="predicted"/>
<keyword evidence="2" id="KW-1185">Reference proteome</keyword>
<dbReference type="HOGENOM" id="CLU_2922540_0_0_1"/>
<dbReference type="VEuPathDB" id="FungiDB:CCM_00564"/>
<dbReference type="KEGG" id="cmt:CCM_00564"/>
<accession>G3J4U3</accession>